<protein>
    <submittedName>
        <fullName evidence="1">Uncharacterized protein</fullName>
    </submittedName>
</protein>
<comment type="caution">
    <text evidence="1">The sequence shown here is derived from an EMBL/GenBank/DDBJ whole genome shotgun (WGS) entry which is preliminary data.</text>
</comment>
<name>A0ACC6TUX9_9BURK</name>
<reference evidence="1" key="1">
    <citation type="submission" date="2024-07" db="EMBL/GenBank/DDBJ databases">
        <title>A survey of Mimosa microsymbionts across Brazilian biomes reveals a high diversity of Paraburkholderia nodulating endemic species, but also that Cupriavidus is common as a symbiont of widespread species.</title>
        <authorList>
            <person name="Rouws L."/>
            <person name="Barauna A."/>
            <person name="Beukes C."/>
            <person name="Rouws J.R.C."/>
            <person name="De Faria S.M."/>
            <person name="Gross E."/>
            <person name="Bueno Dos Reis Junior F."/>
            <person name="Simon M.F."/>
            <person name="Maluk M."/>
            <person name="Odee D.W."/>
            <person name="Kenicer G."/>
            <person name="Young J.P.W."/>
            <person name="Reis V.M."/>
            <person name="Zilli J."/>
            <person name="James E.K."/>
        </authorList>
    </citation>
    <scope>NUCLEOTIDE SEQUENCE</scope>
    <source>
        <strain evidence="1">EG181B</strain>
    </source>
</reference>
<dbReference type="Proteomes" id="UP001558850">
    <property type="component" value="Unassembled WGS sequence"/>
</dbReference>
<keyword evidence="2" id="KW-1185">Reference proteome</keyword>
<accession>A0ACC6TUX9</accession>
<dbReference type="EMBL" id="JBFRCH010000002">
    <property type="protein sequence ID" value="MEX3931151.1"/>
    <property type="molecule type" value="Genomic_DNA"/>
</dbReference>
<sequence length="150" mass="16725">MTDAELHLLESAQEIIFLDDHGRVFRPCPRRRVAHRRSAMVTFLMTIIAAGVGAYLCTYLREKGKNLANKVSRTATIGRLRPPTGQDDRLGRAHHAKDIKRPILALRFRGASTAAVRPKEAITRSISAGRCSAHQILSVRGNVQTFVFPR</sequence>
<proteinExistence type="predicted"/>
<organism evidence="1 2">
    <name type="scientific">Paraburkholderia phymatum</name>
    <dbReference type="NCBI Taxonomy" id="148447"/>
    <lineage>
        <taxon>Bacteria</taxon>
        <taxon>Pseudomonadati</taxon>
        <taxon>Pseudomonadota</taxon>
        <taxon>Betaproteobacteria</taxon>
        <taxon>Burkholderiales</taxon>
        <taxon>Burkholderiaceae</taxon>
        <taxon>Paraburkholderia</taxon>
    </lineage>
</organism>
<evidence type="ECO:0000313" key="2">
    <source>
        <dbReference type="Proteomes" id="UP001558850"/>
    </source>
</evidence>
<evidence type="ECO:0000313" key="1">
    <source>
        <dbReference type="EMBL" id="MEX3931151.1"/>
    </source>
</evidence>
<gene>
    <name evidence="1" type="ORF">AB4Y32_04885</name>
</gene>